<keyword evidence="12" id="KW-0413">Isomerase</keyword>
<keyword evidence="6 13" id="KW-1133">Transmembrane helix</keyword>
<feature type="transmembrane region" description="Helical" evidence="14">
    <location>
        <begin position="36"/>
        <end position="61"/>
    </location>
</feature>
<evidence type="ECO:0000256" key="7">
    <source>
        <dbReference type="ARBA" id="ARBA00023011"/>
    </source>
</evidence>
<evidence type="ECO:0000256" key="6">
    <source>
        <dbReference type="ARBA" id="ARBA00022989"/>
    </source>
</evidence>
<keyword evidence="10" id="KW-1207">Sterol metabolism</keyword>
<evidence type="ECO:0000256" key="2">
    <source>
        <dbReference type="ARBA" id="ARBA00008337"/>
    </source>
</evidence>
<comment type="similarity">
    <text evidence="2">Belongs to the EBP family.</text>
</comment>
<dbReference type="GO" id="GO:0047750">
    <property type="term" value="F:cholestenol delta-isomerase activity"/>
    <property type="evidence" value="ECO:0007669"/>
    <property type="project" value="InterPro"/>
</dbReference>
<dbReference type="AlphaFoldDB" id="A0AAW1QF44"/>
<dbReference type="Proteomes" id="UP001489004">
    <property type="component" value="Unassembled WGS sequence"/>
</dbReference>
<evidence type="ECO:0000256" key="9">
    <source>
        <dbReference type="ARBA" id="ARBA00023136"/>
    </source>
</evidence>
<organism evidence="16 17">
    <name type="scientific">[Myrmecia] bisecta</name>
    <dbReference type="NCBI Taxonomy" id="41462"/>
    <lineage>
        <taxon>Eukaryota</taxon>
        <taxon>Viridiplantae</taxon>
        <taxon>Chlorophyta</taxon>
        <taxon>core chlorophytes</taxon>
        <taxon>Trebouxiophyceae</taxon>
        <taxon>Trebouxiales</taxon>
        <taxon>Trebouxiaceae</taxon>
        <taxon>Myrmecia</taxon>
    </lineage>
</organism>
<evidence type="ECO:0000256" key="1">
    <source>
        <dbReference type="ARBA" id="ARBA00004141"/>
    </source>
</evidence>
<feature type="transmembrane region" description="Helical" evidence="14">
    <location>
        <begin position="126"/>
        <end position="150"/>
    </location>
</feature>
<name>A0AAW1QF44_9CHLO</name>
<keyword evidence="5" id="KW-0752">Steroid biosynthesis</keyword>
<evidence type="ECO:0000259" key="15">
    <source>
        <dbReference type="PROSITE" id="PS51751"/>
    </source>
</evidence>
<feature type="domain" description="EXPERA" evidence="15">
    <location>
        <begin position="70"/>
        <end position="213"/>
    </location>
</feature>
<accession>A0AAW1QF44</accession>
<reference evidence="16 17" key="1">
    <citation type="journal article" date="2024" name="Nat. Commun.">
        <title>Phylogenomics reveals the evolutionary origins of lichenization in chlorophyte algae.</title>
        <authorList>
            <person name="Puginier C."/>
            <person name="Libourel C."/>
            <person name="Otte J."/>
            <person name="Skaloud P."/>
            <person name="Haon M."/>
            <person name="Grisel S."/>
            <person name="Petersen M."/>
            <person name="Berrin J.G."/>
            <person name="Delaux P.M."/>
            <person name="Dal Grande F."/>
            <person name="Keller J."/>
        </authorList>
    </citation>
    <scope>NUCLEOTIDE SEQUENCE [LARGE SCALE GENOMIC DNA]</scope>
    <source>
        <strain evidence="16 17">SAG 2043</strain>
    </source>
</reference>
<keyword evidence="4 13" id="KW-0812">Transmembrane</keyword>
<dbReference type="InterPro" id="IPR007905">
    <property type="entry name" value="EBP"/>
</dbReference>
<evidence type="ECO:0000256" key="4">
    <source>
        <dbReference type="ARBA" id="ARBA00022692"/>
    </source>
</evidence>
<evidence type="ECO:0000256" key="8">
    <source>
        <dbReference type="ARBA" id="ARBA00023098"/>
    </source>
</evidence>
<evidence type="ECO:0000256" key="3">
    <source>
        <dbReference type="ARBA" id="ARBA00022516"/>
    </source>
</evidence>
<dbReference type="GO" id="GO:0016126">
    <property type="term" value="P:sterol biosynthetic process"/>
    <property type="evidence" value="ECO:0007669"/>
    <property type="project" value="UniProtKB-KW"/>
</dbReference>
<keyword evidence="9 13" id="KW-0472">Membrane</keyword>
<keyword evidence="8" id="KW-0443">Lipid metabolism</keyword>
<dbReference type="PANTHER" id="PTHR14207:SF0">
    <property type="entry name" value="3-BETA-HYDROXYSTEROID-DELTA(8),DELTA(7)-ISOMERASE"/>
    <property type="match status" value="1"/>
</dbReference>
<feature type="transmembrane region" description="Helical" evidence="14">
    <location>
        <begin position="162"/>
        <end position="183"/>
    </location>
</feature>
<feature type="transmembrane region" description="Helical" evidence="14">
    <location>
        <begin position="73"/>
        <end position="93"/>
    </location>
</feature>
<keyword evidence="3" id="KW-0444">Lipid biosynthesis</keyword>
<dbReference type="PANTHER" id="PTHR14207">
    <property type="entry name" value="STEROL ISOMERASE"/>
    <property type="match status" value="1"/>
</dbReference>
<evidence type="ECO:0000256" key="11">
    <source>
        <dbReference type="ARBA" id="ARBA00023221"/>
    </source>
</evidence>
<keyword evidence="11" id="KW-0753">Steroid metabolism</keyword>
<evidence type="ECO:0000313" key="16">
    <source>
        <dbReference type="EMBL" id="KAK9820062.1"/>
    </source>
</evidence>
<proteinExistence type="inferred from homology"/>
<keyword evidence="17" id="KW-1185">Reference proteome</keyword>
<dbReference type="GO" id="GO:0004769">
    <property type="term" value="F:steroid Delta-isomerase activity"/>
    <property type="evidence" value="ECO:0007669"/>
    <property type="project" value="TreeGrafter"/>
</dbReference>
<dbReference type="Pfam" id="PF05241">
    <property type="entry name" value="EBP"/>
    <property type="match status" value="1"/>
</dbReference>
<evidence type="ECO:0000256" key="5">
    <source>
        <dbReference type="ARBA" id="ARBA00022955"/>
    </source>
</evidence>
<dbReference type="PROSITE" id="PS51751">
    <property type="entry name" value="EXPERA"/>
    <property type="match status" value="1"/>
</dbReference>
<evidence type="ECO:0000256" key="12">
    <source>
        <dbReference type="ARBA" id="ARBA00023235"/>
    </source>
</evidence>
<feature type="transmembrane region" description="Helical" evidence="14">
    <location>
        <begin position="195"/>
        <end position="217"/>
    </location>
</feature>
<evidence type="ECO:0000313" key="17">
    <source>
        <dbReference type="Proteomes" id="UP001489004"/>
    </source>
</evidence>
<keyword evidence="7" id="KW-0756">Sterol biosynthesis</keyword>
<protein>
    <recommendedName>
        <fullName evidence="15">EXPERA domain-containing protein</fullName>
    </recommendedName>
</protein>
<evidence type="ECO:0000256" key="14">
    <source>
        <dbReference type="SAM" id="Phobius"/>
    </source>
</evidence>
<evidence type="ECO:0000256" key="10">
    <source>
        <dbReference type="ARBA" id="ARBA00023166"/>
    </source>
</evidence>
<evidence type="ECO:0000256" key="13">
    <source>
        <dbReference type="PROSITE-ProRule" id="PRU01087"/>
    </source>
</evidence>
<comment type="caution">
    <text evidence="16">The sequence shown here is derived from an EMBL/GenBank/DDBJ whole genome shotgun (WGS) entry which is preliminary data.</text>
</comment>
<dbReference type="EMBL" id="JALJOR010000003">
    <property type="protein sequence ID" value="KAK9820062.1"/>
    <property type="molecule type" value="Genomic_DNA"/>
</dbReference>
<dbReference type="GO" id="GO:0000247">
    <property type="term" value="F:C-8 sterol isomerase activity"/>
    <property type="evidence" value="ECO:0007669"/>
    <property type="project" value="TreeGrafter"/>
</dbReference>
<gene>
    <name evidence="16" type="ORF">WJX72_005605</name>
</gene>
<dbReference type="InterPro" id="IPR033118">
    <property type="entry name" value="EXPERA"/>
</dbReference>
<comment type="subcellular location">
    <subcellularLocation>
        <location evidence="1">Membrane</location>
        <topology evidence="1">Multi-pass membrane protein</topology>
    </subcellularLocation>
</comment>
<dbReference type="GO" id="GO:0005783">
    <property type="term" value="C:endoplasmic reticulum"/>
    <property type="evidence" value="ECO:0007669"/>
    <property type="project" value="TreeGrafter"/>
</dbReference>
<dbReference type="GO" id="GO:0016020">
    <property type="term" value="C:membrane"/>
    <property type="evidence" value="ECO:0007669"/>
    <property type="project" value="UniProtKB-SubCell"/>
</dbReference>
<sequence length="234" mass="26424">MADVLKGHVSPSSGLFSHQHPYFPEDLKLPGYEHPVIPFGQILAVFFAASAILFLAVYVFSGQIKHLSAGERATLCWFALTGIIHLVVEGAVVSNADFYKDKSGNFLHEIWKEYAKADSRYASRDAFTICMEAVTAFIEGPLCFVIIYGMAKRSPWRYTMQFAVSLGQLYGDVLYFATCWFEGLKHSRPEPLYFWFYFVFINSIWVVVPFICMYNAARAISTAVAKGNKHSKSH</sequence>